<protein>
    <recommendedName>
        <fullName evidence="3">FAD-binding PCMH-type domain-containing protein</fullName>
    </recommendedName>
</protein>
<dbReference type="PANTHER" id="PTHR13878:SF91">
    <property type="entry name" value="FAD BINDING DOMAIN PROTEIN (AFU_ORTHOLOGUE AFUA_6G12070)-RELATED"/>
    <property type="match status" value="1"/>
</dbReference>
<dbReference type="Pfam" id="PF01565">
    <property type="entry name" value="FAD_binding_4"/>
    <property type="match status" value="1"/>
</dbReference>
<keyword evidence="2" id="KW-0560">Oxidoreductase</keyword>
<dbReference type="PANTHER" id="PTHR13878">
    <property type="entry name" value="GULONOLACTONE OXIDASE"/>
    <property type="match status" value="1"/>
</dbReference>
<dbReference type="InterPro" id="IPR016166">
    <property type="entry name" value="FAD-bd_PCMH"/>
</dbReference>
<dbReference type="SUPFAM" id="SSF56176">
    <property type="entry name" value="FAD-binding/transporter-associated domain-like"/>
    <property type="match status" value="1"/>
</dbReference>
<reference evidence="4 5" key="1">
    <citation type="submission" date="2024-09" db="EMBL/GenBank/DDBJ databases">
        <title>Rethinking Asexuality: The Enigmatic Case of Functional Sexual Genes in Lepraria (Stereocaulaceae).</title>
        <authorList>
            <person name="Doellman M."/>
            <person name="Sun Y."/>
            <person name="Barcenas-Pena A."/>
            <person name="Lumbsch H.T."/>
            <person name="Grewe F."/>
        </authorList>
    </citation>
    <scope>NUCLEOTIDE SEQUENCE [LARGE SCALE GENOMIC DNA]</scope>
    <source>
        <strain evidence="4 5">Mercado 3170</strain>
    </source>
</reference>
<dbReference type="InterPro" id="IPR036318">
    <property type="entry name" value="FAD-bd_PCMH-like_sf"/>
</dbReference>
<evidence type="ECO:0000259" key="3">
    <source>
        <dbReference type="PROSITE" id="PS51387"/>
    </source>
</evidence>
<keyword evidence="5" id="KW-1185">Reference proteome</keyword>
<gene>
    <name evidence="4" type="ORF">N7G274_002067</name>
</gene>
<organism evidence="4 5">
    <name type="scientific">Stereocaulon virgatum</name>
    <dbReference type="NCBI Taxonomy" id="373712"/>
    <lineage>
        <taxon>Eukaryota</taxon>
        <taxon>Fungi</taxon>
        <taxon>Dikarya</taxon>
        <taxon>Ascomycota</taxon>
        <taxon>Pezizomycotina</taxon>
        <taxon>Lecanoromycetes</taxon>
        <taxon>OSLEUM clade</taxon>
        <taxon>Lecanoromycetidae</taxon>
        <taxon>Lecanorales</taxon>
        <taxon>Lecanorineae</taxon>
        <taxon>Stereocaulaceae</taxon>
        <taxon>Stereocaulon</taxon>
    </lineage>
</organism>
<dbReference type="Gene3D" id="3.30.465.10">
    <property type="match status" value="1"/>
</dbReference>
<comment type="caution">
    <text evidence="4">The sequence shown here is derived from an EMBL/GenBank/DDBJ whole genome shotgun (WGS) entry which is preliminary data.</text>
</comment>
<dbReference type="InterPro" id="IPR050432">
    <property type="entry name" value="FAD-linked_Oxidoreductases_BP"/>
</dbReference>
<dbReference type="EMBL" id="JBEFKJ010000006">
    <property type="protein sequence ID" value="KAL2045639.1"/>
    <property type="molecule type" value="Genomic_DNA"/>
</dbReference>
<evidence type="ECO:0000256" key="2">
    <source>
        <dbReference type="ARBA" id="ARBA00023002"/>
    </source>
</evidence>
<evidence type="ECO:0000313" key="4">
    <source>
        <dbReference type="EMBL" id="KAL2045639.1"/>
    </source>
</evidence>
<evidence type="ECO:0000313" key="5">
    <source>
        <dbReference type="Proteomes" id="UP001590950"/>
    </source>
</evidence>
<comment type="similarity">
    <text evidence="1">Belongs to the oxygen-dependent FAD-linked oxidoreductase family.</text>
</comment>
<feature type="domain" description="FAD-binding PCMH-type" evidence="3">
    <location>
        <begin position="12"/>
        <end position="195"/>
    </location>
</feature>
<evidence type="ECO:0000256" key="1">
    <source>
        <dbReference type="ARBA" id="ARBA00005466"/>
    </source>
</evidence>
<sequence length="200" mass="21250">MITNLPNGTCWQGSVPRYYIDVQEVTDVQAALALAREYNFPVVVKNSGHDYKGRSSAPNSLSLWTYNHQPDITLTRNFIPDGCESGIDDVVTFGAGQAWDGIYRFAEAQNVTVAGGSASTVGAAGGWIAGGGHSPLSPVYGLGVDNVRQFRVVLPNGTYVTANACQNQDIFFALRGGGGGTFGVVMEMSTRALPQLTIQV</sequence>
<proteinExistence type="inferred from homology"/>
<dbReference type="InterPro" id="IPR006094">
    <property type="entry name" value="Oxid_FAD_bind_N"/>
</dbReference>
<dbReference type="Proteomes" id="UP001590950">
    <property type="component" value="Unassembled WGS sequence"/>
</dbReference>
<name>A0ABR4AJH3_9LECA</name>
<accession>A0ABR4AJH3</accession>
<dbReference type="InterPro" id="IPR016169">
    <property type="entry name" value="FAD-bd_PCMH_sub2"/>
</dbReference>
<dbReference type="PROSITE" id="PS51387">
    <property type="entry name" value="FAD_PCMH"/>
    <property type="match status" value="1"/>
</dbReference>